<evidence type="ECO:0000256" key="6">
    <source>
        <dbReference type="ARBA" id="ARBA00023284"/>
    </source>
</evidence>
<comment type="similarity">
    <text evidence="1 8">Belongs to the thioredoxin family.</text>
</comment>
<keyword evidence="6 10" id="KW-0676">Redox-active center</keyword>
<keyword evidence="4" id="KW-0249">Electron transport</keyword>
<feature type="site" description="Contributes to redox potential value" evidence="9">
    <location>
        <position position="33"/>
    </location>
</feature>
<reference evidence="12" key="1">
    <citation type="submission" date="2020-10" db="EMBL/GenBank/DDBJ databases">
        <authorList>
            <person name="Gilroy R."/>
        </authorList>
    </citation>
    <scope>NUCLEOTIDE SEQUENCE</scope>
    <source>
        <strain evidence="12">CHK195-4489</strain>
    </source>
</reference>
<evidence type="ECO:0000313" key="12">
    <source>
        <dbReference type="EMBL" id="HIU29041.1"/>
    </source>
</evidence>
<dbReference type="PANTHER" id="PTHR45663:SF11">
    <property type="entry name" value="GEO12009P1"/>
    <property type="match status" value="1"/>
</dbReference>
<dbReference type="Gene3D" id="3.40.30.10">
    <property type="entry name" value="Glutaredoxin"/>
    <property type="match status" value="1"/>
</dbReference>
<keyword evidence="3" id="KW-0813">Transport</keyword>
<dbReference type="PRINTS" id="PR00421">
    <property type="entry name" value="THIOREDOXIN"/>
</dbReference>
<organism evidence="12 13">
    <name type="scientific">Candidatus Egerieisoma faecipullorum</name>
    <dbReference type="NCBI Taxonomy" id="2840963"/>
    <lineage>
        <taxon>Bacteria</taxon>
        <taxon>Bacillati</taxon>
        <taxon>Bacillota</taxon>
        <taxon>Clostridia</taxon>
        <taxon>Eubacteriales</taxon>
        <taxon>Clostridiaceae</taxon>
        <taxon>Clostridiaceae incertae sedis</taxon>
        <taxon>Candidatus Egerieisoma</taxon>
    </lineage>
</organism>
<dbReference type="GO" id="GO:0005737">
    <property type="term" value="C:cytoplasm"/>
    <property type="evidence" value="ECO:0007669"/>
    <property type="project" value="TreeGrafter"/>
</dbReference>
<dbReference type="PIRSF" id="PIRSF000077">
    <property type="entry name" value="Thioredoxin"/>
    <property type="match status" value="1"/>
</dbReference>
<feature type="site" description="Deprotonates C-terminal active site Cys" evidence="9">
    <location>
        <position position="25"/>
    </location>
</feature>
<dbReference type="Pfam" id="PF00085">
    <property type="entry name" value="Thioredoxin"/>
    <property type="match status" value="1"/>
</dbReference>
<dbReference type="InterPro" id="IPR017937">
    <property type="entry name" value="Thioredoxin_CS"/>
</dbReference>
<dbReference type="PROSITE" id="PS00194">
    <property type="entry name" value="THIOREDOXIN_1"/>
    <property type="match status" value="1"/>
</dbReference>
<dbReference type="PANTHER" id="PTHR45663">
    <property type="entry name" value="GEO12009P1"/>
    <property type="match status" value="1"/>
</dbReference>
<dbReference type="NCBIfam" id="TIGR01068">
    <property type="entry name" value="thioredoxin"/>
    <property type="match status" value="1"/>
</dbReference>
<evidence type="ECO:0000256" key="4">
    <source>
        <dbReference type="ARBA" id="ARBA00022982"/>
    </source>
</evidence>
<gene>
    <name evidence="12" type="primary">trxA</name>
    <name evidence="12" type="ORF">IAD50_01965</name>
</gene>
<dbReference type="Proteomes" id="UP000824089">
    <property type="component" value="Unassembled WGS sequence"/>
</dbReference>
<dbReference type="InterPro" id="IPR036249">
    <property type="entry name" value="Thioredoxin-like_sf"/>
</dbReference>
<accession>A0A9D1I607</accession>
<evidence type="ECO:0000256" key="9">
    <source>
        <dbReference type="PIRSR" id="PIRSR000077-1"/>
    </source>
</evidence>
<evidence type="ECO:0000313" key="13">
    <source>
        <dbReference type="Proteomes" id="UP000824089"/>
    </source>
</evidence>
<dbReference type="GO" id="GO:0015035">
    <property type="term" value="F:protein-disulfide reductase activity"/>
    <property type="evidence" value="ECO:0007669"/>
    <property type="project" value="UniProtKB-UniRule"/>
</dbReference>
<dbReference type="AlphaFoldDB" id="A0A9D1I607"/>
<comment type="caution">
    <text evidence="12">The sequence shown here is derived from an EMBL/GenBank/DDBJ whole genome shotgun (WGS) entry which is preliminary data.</text>
</comment>
<evidence type="ECO:0000256" key="1">
    <source>
        <dbReference type="ARBA" id="ARBA00008987"/>
    </source>
</evidence>
<dbReference type="PROSITE" id="PS51352">
    <property type="entry name" value="THIOREDOXIN_2"/>
    <property type="match status" value="1"/>
</dbReference>
<evidence type="ECO:0000256" key="10">
    <source>
        <dbReference type="PIRSR" id="PIRSR000077-4"/>
    </source>
</evidence>
<evidence type="ECO:0000256" key="7">
    <source>
        <dbReference type="NCBIfam" id="TIGR01068"/>
    </source>
</evidence>
<reference evidence="12" key="2">
    <citation type="journal article" date="2021" name="PeerJ">
        <title>Extensive microbial diversity within the chicken gut microbiome revealed by metagenomics and culture.</title>
        <authorList>
            <person name="Gilroy R."/>
            <person name="Ravi A."/>
            <person name="Getino M."/>
            <person name="Pursley I."/>
            <person name="Horton D.L."/>
            <person name="Alikhan N.F."/>
            <person name="Baker D."/>
            <person name="Gharbi K."/>
            <person name="Hall N."/>
            <person name="Watson M."/>
            <person name="Adriaenssens E.M."/>
            <person name="Foster-Nyarko E."/>
            <person name="Jarju S."/>
            <person name="Secka A."/>
            <person name="Antonio M."/>
            <person name="Oren A."/>
            <person name="Chaudhuri R.R."/>
            <person name="La Ragione R."/>
            <person name="Hildebrand F."/>
            <person name="Pallen M.J."/>
        </authorList>
    </citation>
    <scope>NUCLEOTIDE SEQUENCE</scope>
    <source>
        <strain evidence="12">CHK195-4489</strain>
    </source>
</reference>
<feature type="disulfide bond" description="Redox-active" evidence="10">
    <location>
        <begin position="31"/>
        <end position="34"/>
    </location>
</feature>
<dbReference type="SUPFAM" id="SSF52833">
    <property type="entry name" value="Thioredoxin-like"/>
    <property type="match status" value="1"/>
</dbReference>
<feature type="active site" description="Nucleophile" evidence="9">
    <location>
        <position position="31"/>
    </location>
</feature>
<feature type="domain" description="Thioredoxin" evidence="11">
    <location>
        <begin position="1"/>
        <end position="106"/>
    </location>
</feature>
<name>A0A9D1I607_9CLOT</name>
<evidence type="ECO:0000259" key="11">
    <source>
        <dbReference type="PROSITE" id="PS51352"/>
    </source>
</evidence>
<keyword evidence="5 10" id="KW-1015">Disulfide bond</keyword>
<sequence length="106" mass="11711">MMEIKLTNDNFKETVMNSEKPVLIDFWAAWCGPCRMIAPIIGEIAEERKDILVCKVNVDEEEALAAQFGISSIPTIVVMKNGKITAKAAGYRPKPELLQLLEMGGS</sequence>
<dbReference type="InterPro" id="IPR013766">
    <property type="entry name" value="Thioredoxin_domain"/>
</dbReference>
<proteinExistence type="inferred from homology"/>
<protein>
    <recommendedName>
        <fullName evidence="2 7">Thioredoxin</fullName>
    </recommendedName>
</protein>
<dbReference type="InterPro" id="IPR005746">
    <property type="entry name" value="Thioredoxin"/>
</dbReference>
<dbReference type="FunFam" id="3.40.30.10:FF:000001">
    <property type="entry name" value="Thioredoxin"/>
    <property type="match status" value="1"/>
</dbReference>
<evidence type="ECO:0000256" key="3">
    <source>
        <dbReference type="ARBA" id="ARBA00022448"/>
    </source>
</evidence>
<dbReference type="CDD" id="cd02947">
    <property type="entry name" value="TRX_family"/>
    <property type="match status" value="1"/>
</dbReference>
<feature type="active site" description="Nucleophile" evidence="9">
    <location>
        <position position="34"/>
    </location>
</feature>
<evidence type="ECO:0000256" key="2">
    <source>
        <dbReference type="ARBA" id="ARBA00020570"/>
    </source>
</evidence>
<feature type="site" description="Contributes to redox potential value" evidence="9">
    <location>
        <position position="32"/>
    </location>
</feature>
<evidence type="ECO:0000256" key="5">
    <source>
        <dbReference type="ARBA" id="ARBA00023157"/>
    </source>
</evidence>
<evidence type="ECO:0000256" key="8">
    <source>
        <dbReference type="PIRNR" id="PIRNR000077"/>
    </source>
</evidence>
<dbReference type="EMBL" id="DVMM01000038">
    <property type="protein sequence ID" value="HIU29041.1"/>
    <property type="molecule type" value="Genomic_DNA"/>
</dbReference>